<dbReference type="PANTHER" id="PTHR10655">
    <property type="entry name" value="LYSOPHOSPHOLIPASE-RELATED"/>
    <property type="match status" value="1"/>
</dbReference>
<evidence type="ECO:0000313" key="4">
    <source>
        <dbReference type="EMBL" id="TGL65431.1"/>
    </source>
</evidence>
<evidence type="ECO:0000313" key="5">
    <source>
        <dbReference type="Proteomes" id="UP000297567"/>
    </source>
</evidence>
<evidence type="ECO:0000256" key="1">
    <source>
        <dbReference type="ARBA" id="ARBA00006499"/>
    </source>
</evidence>
<dbReference type="SUPFAM" id="SSF53474">
    <property type="entry name" value="alpha/beta-Hydrolases"/>
    <property type="match status" value="1"/>
</dbReference>
<dbReference type="AlphaFoldDB" id="A0A4Z1A663"/>
<comment type="caution">
    <text evidence="4">The sequence shown here is derived from an EMBL/GenBank/DDBJ whole genome shotgun (WGS) entry which is preliminary data.</text>
</comment>
<dbReference type="InterPro" id="IPR003140">
    <property type="entry name" value="PLipase/COase/thioEstase"/>
</dbReference>
<organism evidence="4 5">
    <name type="scientific">Leptospira jelokensis</name>
    <dbReference type="NCBI Taxonomy" id="2484931"/>
    <lineage>
        <taxon>Bacteria</taxon>
        <taxon>Pseudomonadati</taxon>
        <taxon>Spirochaetota</taxon>
        <taxon>Spirochaetia</taxon>
        <taxon>Leptospirales</taxon>
        <taxon>Leptospiraceae</taxon>
        <taxon>Leptospira</taxon>
    </lineage>
</organism>
<dbReference type="Proteomes" id="UP000297567">
    <property type="component" value="Unassembled WGS sequence"/>
</dbReference>
<accession>A0A4Z1A663</accession>
<evidence type="ECO:0000256" key="2">
    <source>
        <dbReference type="ARBA" id="ARBA00022801"/>
    </source>
</evidence>
<dbReference type="RefSeq" id="WP_135643306.1">
    <property type="nucleotide sequence ID" value="NZ_RQGH01000026.1"/>
</dbReference>
<protein>
    <submittedName>
        <fullName evidence="4">Esterase</fullName>
    </submittedName>
</protein>
<dbReference type="InterPro" id="IPR050565">
    <property type="entry name" value="LYPA1-2/EST-like"/>
</dbReference>
<dbReference type="Pfam" id="PF02230">
    <property type="entry name" value="Abhydrolase_2"/>
    <property type="match status" value="1"/>
</dbReference>
<dbReference type="PANTHER" id="PTHR10655:SF17">
    <property type="entry name" value="LYSOPHOSPHOLIPASE-LIKE PROTEIN 1"/>
    <property type="match status" value="1"/>
</dbReference>
<keyword evidence="2" id="KW-0378">Hydrolase</keyword>
<gene>
    <name evidence="4" type="ORF">EHQ62_12725</name>
</gene>
<keyword evidence="5" id="KW-1185">Reference proteome</keyword>
<evidence type="ECO:0000259" key="3">
    <source>
        <dbReference type="Pfam" id="PF02230"/>
    </source>
</evidence>
<proteinExistence type="inferred from homology"/>
<dbReference type="InterPro" id="IPR029058">
    <property type="entry name" value="AB_hydrolase_fold"/>
</dbReference>
<feature type="domain" description="Phospholipase/carboxylesterase/thioesterase" evidence="3">
    <location>
        <begin position="20"/>
        <end position="213"/>
    </location>
</feature>
<comment type="similarity">
    <text evidence="1">Belongs to the AB hydrolase superfamily. AB hydrolase 2 family.</text>
</comment>
<dbReference type="GO" id="GO:0016787">
    <property type="term" value="F:hydrolase activity"/>
    <property type="evidence" value="ECO:0007669"/>
    <property type="project" value="UniProtKB-KW"/>
</dbReference>
<dbReference type="EMBL" id="RQGH01000026">
    <property type="protein sequence ID" value="TGL65431.1"/>
    <property type="molecule type" value="Genomic_DNA"/>
</dbReference>
<dbReference type="Gene3D" id="3.40.50.1820">
    <property type="entry name" value="alpha/beta hydrolase"/>
    <property type="match status" value="1"/>
</dbReference>
<sequence length="216" mass="24453">MNSPLLYLIRKPKVTIDNPPLLILLHGVGSNENDLFSLSDFLPDSFMIVSVRGPITLGRDRYGWYEISFLGGIPKIDSEQQKSSHQIILKFIDYLKTNYQFNTKQIWIGGFSQGAVMSYSVGLEHPDLIKGIIALSSRLLDETKNNIVMDQESKGQRIYIAHGTNDTVIPVTSARASKDFLDKVGFVPIYKEYTEGHTISREMLKDLVGWLEKELE</sequence>
<reference evidence="4" key="1">
    <citation type="journal article" date="2019" name="PLoS Negl. Trop. Dis.">
        <title>Revisiting the worldwide diversity of Leptospira species in the environment.</title>
        <authorList>
            <person name="Vincent A.T."/>
            <person name="Schiettekatte O."/>
            <person name="Bourhy P."/>
            <person name="Veyrier F.J."/>
            <person name="Picardeau M."/>
        </authorList>
    </citation>
    <scope>NUCLEOTIDE SEQUENCE [LARGE SCALE GENOMIC DNA]</scope>
    <source>
        <strain evidence="4">201702451</strain>
    </source>
</reference>
<name>A0A4Z1A663_9LEPT</name>